<organism evidence="4 5">
    <name type="scientific">Acidovorax cavernicola</name>
    <dbReference type="NCBI Taxonomy" id="1675792"/>
    <lineage>
        <taxon>Bacteria</taxon>
        <taxon>Pseudomonadati</taxon>
        <taxon>Pseudomonadota</taxon>
        <taxon>Betaproteobacteria</taxon>
        <taxon>Burkholderiales</taxon>
        <taxon>Comamonadaceae</taxon>
        <taxon>Acidovorax</taxon>
    </lineage>
</organism>
<accession>A0A9X8CZZ6</accession>
<dbReference type="InterPro" id="IPR050832">
    <property type="entry name" value="Bact_Acetyltransf"/>
</dbReference>
<dbReference type="SUPFAM" id="SSF55729">
    <property type="entry name" value="Acyl-CoA N-acyltransferases (Nat)"/>
    <property type="match status" value="1"/>
</dbReference>
<dbReference type="PANTHER" id="PTHR43877">
    <property type="entry name" value="AMINOALKYLPHOSPHONATE N-ACETYLTRANSFERASE-RELATED-RELATED"/>
    <property type="match status" value="1"/>
</dbReference>
<proteinExistence type="predicted"/>
<dbReference type="InterPro" id="IPR000182">
    <property type="entry name" value="GNAT_dom"/>
</dbReference>
<gene>
    <name evidence="4" type="ORF">D3H34_27020</name>
</gene>
<evidence type="ECO:0000313" key="5">
    <source>
        <dbReference type="Proteomes" id="UP000265619"/>
    </source>
</evidence>
<dbReference type="OrthoDB" id="27442at2"/>
<evidence type="ECO:0000256" key="1">
    <source>
        <dbReference type="ARBA" id="ARBA00022679"/>
    </source>
</evidence>
<reference evidence="4 5" key="1">
    <citation type="submission" date="2018-09" db="EMBL/GenBank/DDBJ databases">
        <title>Acidovorax cavernicola nov. sp. isolated from Gruta de las Maravillas (Aracena, Spain).</title>
        <authorList>
            <person name="Jurado V."/>
            <person name="Gutierrez-Patricio S."/>
            <person name="Gonzalez-Pimentel J.L."/>
            <person name="Miller A.Z."/>
            <person name="Laiz L."/>
            <person name="Saiz-Jimenez C."/>
        </authorList>
    </citation>
    <scope>NUCLEOTIDE SEQUENCE [LARGE SCALE GENOMIC DNA]</scope>
    <source>
        <strain evidence="4 5">1011MAR4D40.2</strain>
    </source>
</reference>
<dbReference type="Proteomes" id="UP000265619">
    <property type="component" value="Unassembled WGS sequence"/>
</dbReference>
<dbReference type="EMBL" id="QXMN01000050">
    <property type="protein sequence ID" value="RIX74546.1"/>
    <property type="molecule type" value="Genomic_DNA"/>
</dbReference>
<evidence type="ECO:0000256" key="2">
    <source>
        <dbReference type="ARBA" id="ARBA00023315"/>
    </source>
</evidence>
<dbReference type="GO" id="GO:0016747">
    <property type="term" value="F:acyltransferase activity, transferring groups other than amino-acyl groups"/>
    <property type="evidence" value="ECO:0007669"/>
    <property type="project" value="InterPro"/>
</dbReference>
<dbReference type="InterPro" id="IPR016181">
    <property type="entry name" value="Acyl_CoA_acyltransferase"/>
</dbReference>
<feature type="domain" description="N-acetyltransferase" evidence="3">
    <location>
        <begin position="1"/>
        <end position="161"/>
    </location>
</feature>
<keyword evidence="5" id="KW-1185">Reference proteome</keyword>
<name>A0A9X8CZZ6_9BURK</name>
<sequence>MHIALALSAEAPTVAAVLNEAAQWLAEGGRPLWNAVDIGLERIQRDTDAGRYVVAREHDDWAGVMRLDLEDPSFWPETAPGSSVFVHKLAVRRAWAGRGVSRALLAHAREHARALGRPWLRLDCVADRTALRTLYEGVGFTLHSCIELRGGLFARYELRVDG</sequence>
<dbReference type="PANTHER" id="PTHR43877:SF1">
    <property type="entry name" value="ACETYLTRANSFERASE"/>
    <property type="match status" value="1"/>
</dbReference>
<comment type="caution">
    <text evidence="4">The sequence shown here is derived from an EMBL/GenBank/DDBJ whole genome shotgun (WGS) entry which is preliminary data.</text>
</comment>
<keyword evidence="1" id="KW-0808">Transferase</keyword>
<evidence type="ECO:0000313" key="4">
    <source>
        <dbReference type="EMBL" id="RIX74546.1"/>
    </source>
</evidence>
<keyword evidence="2" id="KW-0012">Acyltransferase</keyword>
<dbReference type="Pfam" id="PF00583">
    <property type="entry name" value="Acetyltransf_1"/>
    <property type="match status" value="1"/>
</dbReference>
<dbReference type="Gene3D" id="3.40.630.30">
    <property type="match status" value="1"/>
</dbReference>
<dbReference type="RefSeq" id="WP_119557523.1">
    <property type="nucleotide sequence ID" value="NZ_QXMN01000050.1"/>
</dbReference>
<dbReference type="AlphaFoldDB" id="A0A9X8CZZ6"/>
<protein>
    <submittedName>
        <fullName evidence="4">GNAT family N-acetyltransferase</fullName>
    </submittedName>
</protein>
<dbReference type="CDD" id="cd04301">
    <property type="entry name" value="NAT_SF"/>
    <property type="match status" value="1"/>
</dbReference>
<evidence type="ECO:0000259" key="3">
    <source>
        <dbReference type="PROSITE" id="PS51186"/>
    </source>
</evidence>
<dbReference type="PROSITE" id="PS51186">
    <property type="entry name" value="GNAT"/>
    <property type="match status" value="1"/>
</dbReference>